<dbReference type="RefSeq" id="WP_012900053.1">
    <property type="nucleotide sequence ID" value="NC_013665.1"/>
</dbReference>
<evidence type="ECO:0000313" key="2">
    <source>
        <dbReference type="EMBL" id="BAI61374.1"/>
    </source>
</evidence>
<reference evidence="3" key="3">
    <citation type="journal article" date="2011" name="PLoS ONE">
        <title>Genome sequence of a mesophilic hydrogenotrophic methanogen Methanocella paludicola, the first cultivated representative of the order Methanocellales.</title>
        <authorList>
            <person name="Sakai S."/>
            <person name="Takaki Y."/>
            <person name="Shimamura S."/>
            <person name="Sekine M."/>
            <person name="Tajima T."/>
            <person name="Kosugi H."/>
            <person name="Ichikawa N."/>
            <person name="Tasumi E."/>
            <person name="Hiraki A.T."/>
            <person name="Shimizu A."/>
            <person name="Kato Y."/>
            <person name="Nishiko R."/>
            <person name="Mori K."/>
            <person name="Fujita N."/>
            <person name="Imachi H."/>
            <person name="Takai K."/>
        </authorList>
    </citation>
    <scope>NUCLEOTIDE SEQUENCE [LARGE SCALE GENOMIC DNA]</scope>
    <source>
        <strain evidence="3">DSM 17711 / JCM 13418 / NBRC 101707 / SANAE</strain>
    </source>
</reference>
<dbReference type="InterPro" id="IPR010001">
    <property type="entry name" value="BofA"/>
</dbReference>
<dbReference type="InParanoid" id="D1YY52"/>
<dbReference type="EMBL" id="AP011532">
    <property type="protein sequence ID" value="BAI61374.1"/>
    <property type="molecule type" value="Genomic_DNA"/>
</dbReference>
<dbReference type="AlphaFoldDB" id="D1YY52"/>
<dbReference type="KEGG" id="mpd:MCP_1302"/>
<sequence>MVGMEWVIIAASLIAAIIIIFIIYKLLKLTVKYAVALILNALGGLFILLLANYVFIMGIPYDFPTLLISAVCGVPGAICVIILALFGILI</sequence>
<organism evidence="2 3">
    <name type="scientific">Methanocella paludicola (strain DSM 17711 / JCM 13418 / NBRC 101707 / SANAE)</name>
    <dbReference type="NCBI Taxonomy" id="304371"/>
    <lineage>
        <taxon>Archaea</taxon>
        <taxon>Methanobacteriati</taxon>
        <taxon>Methanobacteriota</taxon>
        <taxon>Stenosarchaea group</taxon>
        <taxon>Methanomicrobia</taxon>
        <taxon>Methanocellales</taxon>
        <taxon>Methanocellaceae</taxon>
        <taxon>Methanocella</taxon>
    </lineage>
</organism>
<keyword evidence="1" id="KW-0472">Membrane</keyword>
<reference evidence="2 3" key="1">
    <citation type="journal article" date="2007" name="Appl. Environ. Microbiol.">
        <title>Isolation of key methanogens for global methane emission from rice paddy fields: a novel isolate affiliated with the clone cluster rice cluster I.</title>
        <authorList>
            <person name="Sakai S."/>
            <person name="Imachi H."/>
            <person name="Sekiguchi Y."/>
            <person name="Ohashi A."/>
            <person name="Harada H."/>
            <person name="Kamagata Y."/>
        </authorList>
    </citation>
    <scope>NUCLEOTIDE SEQUENCE [LARGE SCALE GENOMIC DNA]</scope>
    <source>
        <strain evidence="3">DSM 17711 / JCM 13418 / NBRC 101707 / SANAE</strain>
    </source>
</reference>
<reference evidence="2 3" key="2">
    <citation type="journal article" date="2008" name="Int. J. Syst. Evol. Microbiol.">
        <title>Methanocella paludicola gen. nov., sp. nov., a methane-producing archaeon, the first isolate of the lineage 'Rice Cluster I', and proposal of the new archaeal order Methanocellales ord. nov.</title>
        <authorList>
            <person name="Sakai S."/>
            <person name="Imachi H."/>
            <person name="Hanada S."/>
            <person name="Ohashi A."/>
            <person name="Harada H."/>
            <person name="Kamagata Y."/>
        </authorList>
    </citation>
    <scope>NUCLEOTIDE SEQUENCE [LARGE SCALE GENOMIC DNA]</scope>
    <source>
        <strain evidence="3">DSM 17711 / JCM 13418 / NBRC 101707 / SANAE</strain>
    </source>
</reference>
<keyword evidence="3" id="KW-1185">Reference proteome</keyword>
<dbReference type="GeneID" id="8681276"/>
<feature type="transmembrane region" description="Helical" evidence="1">
    <location>
        <begin position="67"/>
        <end position="89"/>
    </location>
</feature>
<feature type="transmembrane region" description="Helical" evidence="1">
    <location>
        <begin position="34"/>
        <end position="55"/>
    </location>
</feature>
<feature type="transmembrane region" description="Helical" evidence="1">
    <location>
        <begin position="6"/>
        <end position="27"/>
    </location>
</feature>
<protein>
    <recommendedName>
        <fullName evidence="4">SigmaK-factor processing regulatory BofA</fullName>
    </recommendedName>
</protein>
<gene>
    <name evidence="2" type="ordered locus">MCP_1302</name>
</gene>
<dbReference type="Pfam" id="PF07441">
    <property type="entry name" value="BofA"/>
    <property type="match status" value="1"/>
</dbReference>
<name>D1YY52_METPS</name>
<evidence type="ECO:0000313" key="3">
    <source>
        <dbReference type="Proteomes" id="UP000001882"/>
    </source>
</evidence>
<keyword evidence="1" id="KW-0812">Transmembrane</keyword>
<dbReference type="Proteomes" id="UP000001882">
    <property type="component" value="Chromosome"/>
</dbReference>
<evidence type="ECO:0008006" key="4">
    <source>
        <dbReference type="Google" id="ProtNLM"/>
    </source>
</evidence>
<evidence type="ECO:0000256" key="1">
    <source>
        <dbReference type="SAM" id="Phobius"/>
    </source>
</evidence>
<accession>D1YY52</accession>
<keyword evidence="1" id="KW-1133">Transmembrane helix</keyword>
<proteinExistence type="predicted"/>